<organism evidence="2 3">
    <name type="scientific">Martelella mediterranea</name>
    <dbReference type="NCBI Taxonomy" id="293089"/>
    <lineage>
        <taxon>Bacteria</taxon>
        <taxon>Pseudomonadati</taxon>
        <taxon>Pseudomonadota</taxon>
        <taxon>Alphaproteobacteria</taxon>
        <taxon>Hyphomicrobiales</taxon>
        <taxon>Aurantimonadaceae</taxon>
        <taxon>Martelella</taxon>
    </lineage>
</organism>
<accession>A0A4R3NXI2</accession>
<dbReference type="AlphaFoldDB" id="A0A4R3NXI2"/>
<protein>
    <submittedName>
        <fullName evidence="2">Sugar phosphate isomerase/epimerase</fullName>
    </submittedName>
</protein>
<dbReference type="Gene3D" id="3.20.20.150">
    <property type="entry name" value="Divalent-metal-dependent TIM barrel enzymes"/>
    <property type="match status" value="1"/>
</dbReference>
<feature type="domain" description="Xylose isomerase-like TIM barrel" evidence="1">
    <location>
        <begin position="22"/>
        <end position="234"/>
    </location>
</feature>
<dbReference type="InterPro" id="IPR013022">
    <property type="entry name" value="Xyl_isomerase-like_TIM-brl"/>
</dbReference>
<dbReference type="PANTHER" id="PTHR12110">
    <property type="entry name" value="HYDROXYPYRUVATE ISOMERASE"/>
    <property type="match status" value="1"/>
</dbReference>
<keyword evidence="3" id="KW-1185">Reference proteome</keyword>
<proteinExistence type="predicted"/>
<evidence type="ECO:0000313" key="3">
    <source>
        <dbReference type="Proteomes" id="UP000295097"/>
    </source>
</evidence>
<sequence length="253" mass="28346">MTKLGFQLFSARNFQPFSSVFQKLAVAGYGEVEGYGALYDDLDEAGLRRLAHDLDDIGLSMPTGHFGLATLENDTDKVLSIASALKMDSIFCPFLPAEQRPDTAKGWHEFGQRLEKAGAPFRAAGLTFGWHNHDFEFQALPDGTAPIRHIFQGGPSLAWEADLAWVIRGGGDAYFWVEYFKERITSVHVKDIAEAGENEDEDGWADVGRGTVDWRGLMKVLKSMPIRHYVVEHDNPNDIDRFIERSIASFQTF</sequence>
<name>A0A4R3NXI2_9HYPH</name>
<reference evidence="2 3" key="1">
    <citation type="submission" date="2019-03" db="EMBL/GenBank/DDBJ databases">
        <title>Freshwater and sediment microbial communities from various areas in North America, analyzing microbe dynamics in response to fracking.</title>
        <authorList>
            <person name="Lamendella R."/>
        </authorList>
    </citation>
    <scope>NUCLEOTIDE SEQUENCE [LARGE SCALE GENOMIC DNA]</scope>
    <source>
        <strain evidence="2 3">175.2</strain>
    </source>
</reference>
<dbReference type="Pfam" id="PF01261">
    <property type="entry name" value="AP_endonuc_2"/>
    <property type="match status" value="1"/>
</dbReference>
<dbReference type="PANTHER" id="PTHR12110:SF41">
    <property type="entry name" value="INOSOSE DEHYDRATASE"/>
    <property type="match status" value="1"/>
</dbReference>
<gene>
    <name evidence="2" type="ORF">EDC90_1003192</name>
</gene>
<dbReference type="SUPFAM" id="SSF51658">
    <property type="entry name" value="Xylose isomerase-like"/>
    <property type="match status" value="1"/>
</dbReference>
<dbReference type="Proteomes" id="UP000295097">
    <property type="component" value="Unassembled WGS sequence"/>
</dbReference>
<dbReference type="RefSeq" id="WP_132308679.1">
    <property type="nucleotide sequence ID" value="NZ_SMAR01000003.1"/>
</dbReference>
<dbReference type="OrthoDB" id="9798407at2"/>
<dbReference type="InterPro" id="IPR050312">
    <property type="entry name" value="IolE/XylAMocC-like"/>
</dbReference>
<dbReference type="GO" id="GO:0016853">
    <property type="term" value="F:isomerase activity"/>
    <property type="evidence" value="ECO:0007669"/>
    <property type="project" value="UniProtKB-KW"/>
</dbReference>
<comment type="caution">
    <text evidence="2">The sequence shown here is derived from an EMBL/GenBank/DDBJ whole genome shotgun (WGS) entry which is preliminary data.</text>
</comment>
<dbReference type="InterPro" id="IPR036237">
    <property type="entry name" value="Xyl_isomerase-like_sf"/>
</dbReference>
<evidence type="ECO:0000259" key="1">
    <source>
        <dbReference type="Pfam" id="PF01261"/>
    </source>
</evidence>
<dbReference type="EMBL" id="SMAR01000003">
    <property type="protein sequence ID" value="TCT43181.1"/>
    <property type="molecule type" value="Genomic_DNA"/>
</dbReference>
<evidence type="ECO:0000313" key="2">
    <source>
        <dbReference type="EMBL" id="TCT43181.1"/>
    </source>
</evidence>
<keyword evidence="2" id="KW-0413">Isomerase</keyword>